<evidence type="ECO:0000256" key="1">
    <source>
        <dbReference type="SAM" id="MobiDB-lite"/>
    </source>
</evidence>
<feature type="region of interest" description="Disordered" evidence="1">
    <location>
        <begin position="553"/>
        <end position="584"/>
    </location>
</feature>
<feature type="region of interest" description="Disordered" evidence="1">
    <location>
        <begin position="223"/>
        <end position="244"/>
    </location>
</feature>
<dbReference type="OMA" id="GATSCAK"/>
<dbReference type="STRING" id="154538.A0A1M2VP02"/>
<gene>
    <name evidence="2" type="ORF">TRAPUB_14207</name>
</gene>
<keyword evidence="3" id="KW-1185">Reference proteome</keyword>
<proteinExistence type="predicted"/>
<reference evidence="2 3" key="1">
    <citation type="submission" date="2016-10" db="EMBL/GenBank/DDBJ databases">
        <title>Genome sequence of the basidiomycete white-rot fungus Trametes pubescens.</title>
        <authorList>
            <person name="Makela M.R."/>
            <person name="Granchi Z."/>
            <person name="Peng M."/>
            <person name="De Vries R.P."/>
            <person name="Grigoriev I."/>
            <person name="Riley R."/>
            <person name="Hilden K."/>
        </authorList>
    </citation>
    <scope>NUCLEOTIDE SEQUENCE [LARGE SCALE GENOMIC DNA]</scope>
    <source>
        <strain evidence="2 3">FBCC735</strain>
    </source>
</reference>
<feature type="region of interest" description="Disordered" evidence="1">
    <location>
        <begin position="388"/>
        <end position="437"/>
    </location>
</feature>
<dbReference type="Proteomes" id="UP000184267">
    <property type="component" value="Unassembled WGS sequence"/>
</dbReference>
<protein>
    <submittedName>
        <fullName evidence="2">Uncharacterized protein</fullName>
    </submittedName>
</protein>
<name>A0A1M2VP02_TRAPU</name>
<organism evidence="2 3">
    <name type="scientific">Trametes pubescens</name>
    <name type="common">White-rot fungus</name>
    <dbReference type="NCBI Taxonomy" id="154538"/>
    <lineage>
        <taxon>Eukaryota</taxon>
        <taxon>Fungi</taxon>
        <taxon>Dikarya</taxon>
        <taxon>Basidiomycota</taxon>
        <taxon>Agaricomycotina</taxon>
        <taxon>Agaricomycetes</taxon>
        <taxon>Polyporales</taxon>
        <taxon>Polyporaceae</taxon>
        <taxon>Trametes</taxon>
    </lineage>
</organism>
<comment type="caution">
    <text evidence="2">The sequence shown here is derived from an EMBL/GenBank/DDBJ whole genome shotgun (WGS) entry which is preliminary data.</text>
</comment>
<evidence type="ECO:0000313" key="3">
    <source>
        <dbReference type="Proteomes" id="UP000184267"/>
    </source>
</evidence>
<feature type="region of interest" description="Disordered" evidence="1">
    <location>
        <begin position="462"/>
        <end position="500"/>
    </location>
</feature>
<feature type="compositionally biased region" description="Low complexity" evidence="1">
    <location>
        <begin position="472"/>
        <end position="481"/>
    </location>
</feature>
<feature type="compositionally biased region" description="Low complexity" evidence="1">
    <location>
        <begin position="388"/>
        <end position="402"/>
    </location>
</feature>
<feature type="compositionally biased region" description="Acidic residues" evidence="1">
    <location>
        <begin position="231"/>
        <end position="243"/>
    </location>
</feature>
<dbReference type="AlphaFoldDB" id="A0A1M2VP02"/>
<accession>A0A1M2VP02</accession>
<feature type="compositionally biased region" description="Low complexity" evidence="1">
    <location>
        <begin position="420"/>
        <end position="437"/>
    </location>
</feature>
<dbReference type="OrthoDB" id="2758482at2759"/>
<dbReference type="EMBL" id="MNAD01000937">
    <property type="protein sequence ID" value="OJT09334.1"/>
    <property type="molecule type" value="Genomic_DNA"/>
</dbReference>
<sequence>MPPDPTTAINNAAAASDTANVFAAFQAMAALGFSPEDMARFFNASAKMSAPSSPQAPLNVPSGLPRSLNDNFLGALQPQSPHAPVEVPALRRSDYPQVQWWYKSDWVRHKKTAVPDFSKSNARGGTRAANSVNVRYQFMENTKGAVVSGYRASDARARFREFAIHLYKLGHAPDTWVRGIGSQDRVDYDAWMCKMCPELQLCHNSWKARELAVMEYPQWKPAYDKPPNEDVYNDEDEDDPQAAEDERNAVNVDLFLNNVPYVVEPSTPSLKCPFDSVDVVAGANTHPGSSKRPRVSSLSCGAVTGANDSDDQTHSEMTTTNMTTTKTTATKTIITETPTATETATTDMTATDTTTTETTATKMTATDTTATDTTATETPTVTATEMTATEPTATETAATEPTSGDVITNTTGRPALKNMVSTPSDSTSTTTVVTPAAAPASQRAHVVDREIPDLFDILPWSRSTSAQKEGNTGPSTTGPSPKTQAAALPRKDTSKTALPKTTKKKALALLEVWPPVNGSELKYVTQISNGTNTQLDFTTWYEKASYYFKKKLADKDPAASSTKSAPTASGSGTGSKAGTTVPAE</sequence>
<evidence type="ECO:0000313" key="2">
    <source>
        <dbReference type="EMBL" id="OJT09334.1"/>
    </source>
</evidence>
<feature type="compositionally biased region" description="Low complexity" evidence="1">
    <location>
        <begin position="558"/>
        <end position="584"/>
    </location>
</feature>